<dbReference type="SUPFAM" id="SSF81383">
    <property type="entry name" value="F-box domain"/>
    <property type="match status" value="1"/>
</dbReference>
<feature type="region of interest" description="Disordered" evidence="1">
    <location>
        <begin position="204"/>
        <end position="225"/>
    </location>
</feature>
<dbReference type="Proteomes" id="UP001163105">
    <property type="component" value="Unassembled WGS sequence"/>
</dbReference>
<comment type="caution">
    <text evidence="2">The sequence shown here is derived from an EMBL/GenBank/DDBJ whole genome shotgun (WGS) entry which is preliminary data.</text>
</comment>
<feature type="region of interest" description="Disordered" evidence="1">
    <location>
        <begin position="356"/>
        <end position="375"/>
    </location>
</feature>
<dbReference type="AlphaFoldDB" id="A0AB34G1S8"/>
<dbReference type="EMBL" id="JAQHRD010000001">
    <property type="protein sequence ID" value="KAJ6445387.1"/>
    <property type="molecule type" value="Genomic_DNA"/>
</dbReference>
<feature type="compositionally biased region" description="Low complexity" evidence="1">
    <location>
        <begin position="363"/>
        <end position="375"/>
    </location>
</feature>
<evidence type="ECO:0000256" key="1">
    <source>
        <dbReference type="SAM" id="MobiDB-lite"/>
    </source>
</evidence>
<name>A0AB34G1S8_9HYPO</name>
<evidence type="ECO:0000313" key="3">
    <source>
        <dbReference type="Proteomes" id="UP001163105"/>
    </source>
</evidence>
<organism evidence="2 3">
    <name type="scientific">Purpureocillium lavendulum</name>
    <dbReference type="NCBI Taxonomy" id="1247861"/>
    <lineage>
        <taxon>Eukaryota</taxon>
        <taxon>Fungi</taxon>
        <taxon>Dikarya</taxon>
        <taxon>Ascomycota</taxon>
        <taxon>Pezizomycotina</taxon>
        <taxon>Sordariomycetes</taxon>
        <taxon>Hypocreomycetidae</taxon>
        <taxon>Hypocreales</taxon>
        <taxon>Ophiocordycipitaceae</taxon>
        <taxon>Purpureocillium</taxon>
    </lineage>
</organism>
<keyword evidence="3" id="KW-1185">Reference proteome</keyword>
<evidence type="ECO:0000313" key="2">
    <source>
        <dbReference type="EMBL" id="KAJ6445387.1"/>
    </source>
</evidence>
<proteinExistence type="predicted"/>
<sequence>MMSTTVVMPAPGGGGGEETMFTDGIRENGVVTYKKGEVQAQGTTVEVCEVVASPPPPTATQRALATSELLELILLHVDMQTLLVAAQRASRTWHDTIAASPALQRRLFFLPERPWRHTDDGAPTDDDNDRRYEAEARRVDNPLLKAHFPPFFDDAVDPLRLVPSAAGEVTLENALWELDEELEVPCAKLTLGKLPLHRSPCCGGNCDDDEDDDGGPYRREGASWKRMLTSQPPVTCVGFLRHPRTRDDPEMQLFEPPPEPSCSSVSASPDDGHSTSSLPPSSSSSSSSSSRSSSSSSSSGAAHHGLRMAHLYAEVLTRVRWADADACKFQVLAHAQALPRDEFVRRATLPRPWSAVLGDEDASGPGAAAASTAAGDGRSKAAGRAALRAMHDAGAQVVILSYCSGGGSFVVDDGAWDREFDFWRACNPGK</sequence>
<reference evidence="2" key="1">
    <citation type="submission" date="2023-01" db="EMBL/GenBank/DDBJ databases">
        <title>The growth and conidiation of Purpureocillium lavendulum are regulated by nitrogen source and histone H3K14 acetylation.</title>
        <authorList>
            <person name="Tang P."/>
            <person name="Han J."/>
            <person name="Zhang C."/>
            <person name="Tang P."/>
            <person name="Qi F."/>
            <person name="Zhang K."/>
            <person name="Liang L."/>
        </authorList>
    </citation>
    <scope>NUCLEOTIDE SEQUENCE</scope>
    <source>
        <strain evidence="2">YMF1.00683</strain>
    </source>
</reference>
<gene>
    <name evidence="2" type="ORF">O9K51_00146</name>
</gene>
<feature type="compositionally biased region" description="Low complexity" evidence="1">
    <location>
        <begin position="261"/>
        <end position="299"/>
    </location>
</feature>
<accession>A0AB34G1S8</accession>
<feature type="region of interest" description="Disordered" evidence="1">
    <location>
        <begin position="247"/>
        <end position="303"/>
    </location>
</feature>
<protein>
    <submittedName>
        <fullName evidence="2">Cytochrome P450</fullName>
    </submittedName>
</protein>
<dbReference type="InterPro" id="IPR036047">
    <property type="entry name" value="F-box-like_dom_sf"/>
</dbReference>